<evidence type="ECO:0000313" key="3">
    <source>
        <dbReference type="Proteomes" id="UP000649345"/>
    </source>
</evidence>
<protein>
    <submittedName>
        <fullName evidence="2">LysM peptidoglycan-binding domain-containing protein</fullName>
    </submittedName>
</protein>
<name>A0A923LC00_9FIRM</name>
<dbReference type="Pfam" id="PF01476">
    <property type="entry name" value="LysM"/>
    <property type="match status" value="1"/>
</dbReference>
<dbReference type="AlphaFoldDB" id="A0A923LC00"/>
<evidence type="ECO:0000313" key="2">
    <source>
        <dbReference type="EMBL" id="MBC5659805.1"/>
    </source>
</evidence>
<gene>
    <name evidence="2" type="ORF">H8S44_08485</name>
</gene>
<accession>A0A923LC00</accession>
<sequence>MVVLISSLCIAITLAILFGSFLSKAETKASEVTYYKYYTNVEVQSGDTLWSLAEVYMDENYASRDEYIREVKQVNHLSKGDTIVSGEYLILPYYSTEYK</sequence>
<feature type="domain" description="LysM" evidence="1">
    <location>
        <begin position="42"/>
        <end position="92"/>
    </location>
</feature>
<dbReference type="CDD" id="cd00118">
    <property type="entry name" value="LysM"/>
    <property type="match status" value="1"/>
</dbReference>
<dbReference type="InterPro" id="IPR018392">
    <property type="entry name" value="LysM"/>
</dbReference>
<dbReference type="Gene3D" id="3.10.350.10">
    <property type="entry name" value="LysM domain"/>
    <property type="match status" value="1"/>
</dbReference>
<keyword evidence="3" id="KW-1185">Reference proteome</keyword>
<dbReference type="EMBL" id="JACOOR010000004">
    <property type="protein sequence ID" value="MBC5659805.1"/>
    <property type="molecule type" value="Genomic_DNA"/>
</dbReference>
<evidence type="ECO:0000259" key="1">
    <source>
        <dbReference type="Pfam" id="PF01476"/>
    </source>
</evidence>
<proteinExistence type="predicted"/>
<dbReference type="InterPro" id="IPR036779">
    <property type="entry name" value="LysM_dom_sf"/>
</dbReference>
<dbReference type="Proteomes" id="UP000649345">
    <property type="component" value="Unassembled WGS sequence"/>
</dbReference>
<organism evidence="2 3">
    <name type="scientific">Anaerosacchariphilus hominis</name>
    <dbReference type="NCBI Taxonomy" id="2763017"/>
    <lineage>
        <taxon>Bacteria</taxon>
        <taxon>Bacillati</taxon>
        <taxon>Bacillota</taxon>
        <taxon>Clostridia</taxon>
        <taxon>Lachnospirales</taxon>
        <taxon>Lachnospiraceae</taxon>
        <taxon>Anaerosacchariphilus</taxon>
    </lineage>
</organism>
<reference evidence="2" key="1">
    <citation type="submission" date="2020-08" db="EMBL/GenBank/DDBJ databases">
        <title>Genome public.</title>
        <authorList>
            <person name="Liu C."/>
            <person name="Sun Q."/>
        </authorList>
    </citation>
    <scope>NUCLEOTIDE SEQUENCE</scope>
    <source>
        <strain evidence="2">NSJ-68</strain>
    </source>
</reference>
<dbReference type="SUPFAM" id="SSF54106">
    <property type="entry name" value="LysM domain"/>
    <property type="match status" value="1"/>
</dbReference>
<comment type="caution">
    <text evidence="2">The sequence shown here is derived from an EMBL/GenBank/DDBJ whole genome shotgun (WGS) entry which is preliminary data.</text>
</comment>